<proteinExistence type="predicted"/>
<dbReference type="EMBL" id="GBXM01087433">
    <property type="protein sequence ID" value="JAH21144.1"/>
    <property type="molecule type" value="Transcribed_RNA"/>
</dbReference>
<reference evidence="1" key="2">
    <citation type="journal article" date="2015" name="Fish Shellfish Immunol.">
        <title>Early steps in the European eel (Anguilla anguilla)-Vibrio vulnificus interaction in the gills: Role of the RtxA13 toxin.</title>
        <authorList>
            <person name="Callol A."/>
            <person name="Pajuelo D."/>
            <person name="Ebbesson L."/>
            <person name="Teles M."/>
            <person name="MacKenzie S."/>
            <person name="Amaro C."/>
        </authorList>
    </citation>
    <scope>NUCLEOTIDE SEQUENCE</scope>
</reference>
<organism evidence="1">
    <name type="scientific">Anguilla anguilla</name>
    <name type="common">European freshwater eel</name>
    <name type="synonym">Muraena anguilla</name>
    <dbReference type="NCBI Taxonomy" id="7936"/>
    <lineage>
        <taxon>Eukaryota</taxon>
        <taxon>Metazoa</taxon>
        <taxon>Chordata</taxon>
        <taxon>Craniata</taxon>
        <taxon>Vertebrata</taxon>
        <taxon>Euteleostomi</taxon>
        <taxon>Actinopterygii</taxon>
        <taxon>Neopterygii</taxon>
        <taxon>Teleostei</taxon>
        <taxon>Anguilliformes</taxon>
        <taxon>Anguillidae</taxon>
        <taxon>Anguilla</taxon>
    </lineage>
</organism>
<evidence type="ECO:0000313" key="1">
    <source>
        <dbReference type="EMBL" id="JAH21144.1"/>
    </source>
</evidence>
<sequence length="37" mass="4298">MSEKSTNECKRFHTCRAMHKSTSGHCQMNARILVNIF</sequence>
<accession>A0A0E9QWA9</accession>
<reference evidence="1" key="1">
    <citation type="submission" date="2014-11" db="EMBL/GenBank/DDBJ databases">
        <authorList>
            <person name="Amaro Gonzalez C."/>
        </authorList>
    </citation>
    <scope>NUCLEOTIDE SEQUENCE</scope>
</reference>
<name>A0A0E9QWA9_ANGAN</name>
<dbReference type="AlphaFoldDB" id="A0A0E9QWA9"/>
<protein>
    <submittedName>
        <fullName evidence="1">Uncharacterized protein</fullName>
    </submittedName>
</protein>